<keyword evidence="2" id="KW-1134">Transmembrane beta strand</keyword>
<dbReference type="PANTHER" id="PTHR30203:SF33">
    <property type="entry name" value="BLR4455 PROTEIN"/>
    <property type="match status" value="1"/>
</dbReference>
<reference evidence="3 4" key="1">
    <citation type="submission" date="2013-10" db="EMBL/GenBank/DDBJ databases">
        <title>Salinisphaera halophila YIM 95161 Genome Sequencing.</title>
        <authorList>
            <person name="Lai Q."/>
            <person name="Li C."/>
            <person name="Shao Z."/>
        </authorList>
    </citation>
    <scope>NUCLEOTIDE SEQUENCE [LARGE SCALE GENOMIC DNA]</scope>
    <source>
        <strain evidence="3 4">YIM 95161</strain>
    </source>
</reference>
<evidence type="ECO:0000313" key="4">
    <source>
        <dbReference type="Proteomes" id="UP000285123"/>
    </source>
</evidence>
<dbReference type="NCBIfam" id="TIGR01845">
    <property type="entry name" value="outer_NodT"/>
    <property type="match status" value="1"/>
</dbReference>
<comment type="caution">
    <text evidence="3">The sequence shown here is derived from an EMBL/GenBank/DDBJ whole genome shotgun (WGS) entry which is preliminary data.</text>
</comment>
<evidence type="ECO:0008006" key="5">
    <source>
        <dbReference type="Google" id="ProtNLM"/>
    </source>
</evidence>
<dbReference type="GO" id="GO:0009279">
    <property type="term" value="C:cell outer membrane"/>
    <property type="evidence" value="ECO:0007669"/>
    <property type="project" value="UniProtKB-SubCell"/>
</dbReference>
<dbReference type="InterPro" id="IPR010131">
    <property type="entry name" value="MdtP/NodT-like"/>
</dbReference>
<dbReference type="SUPFAM" id="SSF56954">
    <property type="entry name" value="Outer membrane efflux proteins (OEP)"/>
    <property type="match status" value="1"/>
</dbReference>
<protein>
    <recommendedName>
        <fullName evidence="5">RND transporter</fullName>
    </recommendedName>
</protein>
<dbReference type="PROSITE" id="PS51257">
    <property type="entry name" value="PROKAR_LIPOPROTEIN"/>
    <property type="match status" value="1"/>
</dbReference>
<dbReference type="Gene3D" id="2.20.200.10">
    <property type="entry name" value="Outer membrane efflux proteins (OEP)"/>
    <property type="match status" value="1"/>
</dbReference>
<organism evidence="3 4">
    <name type="scientific">Salinisphaera orenii YIM 95161</name>
    <dbReference type="NCBI Taxonomy" id="1051139"/>
    <lineage>
        <taxon>Bacteria</taxon>
        <taxon>Pseudomonadati</taxon>
        <taxon>Pseudomonadota</taxon>
        <taxon>Gammaproteobacteria</taxon>
        <taxon>Salinisphaerales</taxon>
        <taxon>Salinisphaeraceae</taxon>
        <taxon>Salinisphaera</taxon>
    </lineage>
</organism>
<keyword evidence="2" id="KW-0812">Transmembrane</keyword>
<feature type="signal peptide" evidence="2">
    <location>
        <begin position="1"/>
        <end position="22"/>
    </location>
</feature>
<sequence>MLRARGLTACALALLIAGCAITPVDELARPAFEMPERFARDGDIPMRADWWQTFDDPALDRLVDRALSNNFTLRSAYARVEQARATLAAEGAALFPSVDASAEQSATRRSSGDSVSTSVAGDDFDLVQDRSNWSDTRSLQFSASYELDLWGRLRNSREAAAFDTRAADAALQAAAISVAGDLASSWYQYQELRERIALLESQIETNQNVLDLTTFAFKQGQAEAADVLRQRQAVESVRGQLEQARASAKVVRHALAVLVGVAPGEFEPPDGRDLVELPALPDTGVPADLLMRRPDVREQFYTVAAADRRVAVAVAERYPQLSLSASLSTSTDGASLFSNWVTQLAASLTQPVFDGGALAAEVDRSEAVLEETLAGYQQSLLEALAEVEDALTNEYRQRRYIEHLDEQLRLSAETVDNLRLRYLRGAADYLDVLDALLTRQDLQVEYLSARRQLLDYRINLYRALAGGVGEASIAGRDTEPLAVPAADNEPQP</sequence>
<keyword evidence="2" id="KW-0564">Palmitate</keyword>
<feature type="chain" id="PRO_5018822560" description="RND transporter" evidence="2">
    <location>
        <begin position="23"/>
        <end position="492"/>
    </location>
</feature>
<keyword evidence="2" id="KW-0449">Lipoprotein</keyword>
<comment type="subcellular location">
    <subcellularLocation>
        <location evidence="2">Cell outer membrane</location>
        <topology evidence="2">Lipid-anchor</topology>
    </subcellularLocation>
</comment>
<evidence type="ECO:0000256" key="1">
    <source>
        <dbReference type="ARBA" id="ARBA00007613"/>
    </source>
</evidence>
<comment type="similarity">
    <text evidence="1 2">Belongs to the outer membrane factor (OMF) (TC 1.B.17) family.</text>
</comment>
<dbReference type="GO" id="GO:0015562">
    <property type="term" value="F:efflux transmembrane transporter activity"/>
    <property type="evidence" value="ECO:0007669"/>
    <property type="project" value="InterPro"/>
</dbReference>
<gene>
    <name evidence="3" type="ORF">SAHL_13635</name>
</gene>
<keyword evidence="2" id="KW-0472">Membrane</keyword>
<name>A0A423PJR3_9GAMM</name>
<dbReference type="Proteomes" id="UP000285123">
    <property type="component" value="Unassembled WGS sequence"/>
</dbReference>
<dbReference type="Gene3D" id="1.20.1600.10">
    <property type="entry name" value="Outer membrane efflux proteins (OEP)"/>
    <property type="match status" value="1"/>
</dbReference>
<accession>A0A423PJR3</accession>
<dbReference type="PANTHER" id="PTHR30203">
    <property type="entry name" value="OUTER MEMBRANE CATION EFFLUX PROTEIN"/>
    <property type="match status" value="1"/>
</dbReference>
<evidence type="ECO:0000256" key="2">
    <source>
        <dbReference type="RuleBase" id="RU362097"/>
    </source>
</evidence>
<proteinExistence type="inferred from homology"/>
<dbReference type="Pfam" id="PF02321">
    <property type="entry name" value="OEP"/>
    <property type="match status" value="2"/>
</dbReference>
<keyword evidence="2" id="KW-0732">Signal</keyword>
<dbReference type="EMBL" id="AYKF01000109">
    <property type="protein sequence ID" value="ROO25834.1"/>
    <property type="molecule type" value="Genomic_DNA"/>
</dbReference>
<dbReference type="InterPro" id="IPR003423">
    <property type="entry name" value="OMP_efflux"/>
</dbReference>
<evidence type="ECO:0000313" key="3">
    <source>
        <dbReference type="EMBL" id="ROO25834.1"/>
    </source>
</evidence>
<dbReference type="AlphaFoldDB" id="A0A423PJR3"/>